<comment type="caution">
    <text evidence="1">The sequence shown here is derived from an EMBL/GenBank/DDBJ whole genome shotgun (WGS) entry which is preliminary data.</text>
</comment>
<accession>A0A2S4A2L6</accession>
<organism evidence="1 2">
    <name type="scientific">Arthrobacter glacialis</name>
    <dbReference type="NCBI Taxonomy" id="1664"/>
    <lineage>
        <taxon>Bacteria</taxon>
        <taxon>Bacillati</taxon>
        <taxon>Actinomycetota</taxon>
        <taxon>Actinomycetes</taxon>
        <taxon>Micrococcales</taxon>
        <taxon>Micrococcaceae</taxon>
        <taxon>Arthrobacter</taxon>
    </lineage>
</organism>
<keyword evidence="2" id="KW-1185">Reference proteome</keyword>
<proteinExistence type="predicted"/>
<dbReference type="Proteomes" id="UP000237061">
    <property type="component" value="Unassembled WGS sequence"/>
</dbReference>
<dbReference type="AlphaFoldDB" id="A0A2S4A2L6"/>
<sequence>MTVAADDASCNPRYGENAQIQVEVYDGSGAKVLETLAPMNDAGAFSVSLDLPTDAVPGEGMVAAYPYNVDWCDDMGRNNRVGALGAQEITLVSCAIPSMPLRIEP</sequence>
<dbReference type="EMBL" id="PPXC01000001">
    <property type="protein sequence ID" value="POH75462.1"/>
    <property type="molecule type" value="Genomic_DNA"/>
</dbReference>
<reference evidence="1 2" key="1">
    <citation type="submission" date="2018-01" db="EMBL/GenBank/DDBJ databases">
        <title>Arthrobacter sp. nov., from glaciers in China.</title>
        <authorList>
            <person name="Liu Q."/>
            <person name="Xin Y.-H."/>
        </authorList>
    </citation>
    <scope>NUCLEOTIDE SEQUENCE [LARGE SCALE GENOMIC DNA]</scope>
    <source>
        <strain evidence="1 2">HLT2-12-2</strain>
    </source>
</reference>
<name>A0A2S4A2L6_ARTGL</name>
<gene>
    <name evidence="1" type="ORF">CVS27_01905</name>
</gene>
<protein>
    <submittedName>
        <fullName evidence="1">Uncharacterized protein</fullName>
    </submittedName>
</protein>
<evidence type="ECO:0000313" key="2">
    <source>
        <dbReference type="Proteomes" id="UP000237061"/>
    </source>
</evidence>
<evidence type="ECO:0000313" key="1">
    <source>
        <dbReference type="EMBL" id="POH75462.1"/>
    </source>
</evidence>